<name>I7MJU7_TETTS</name>
<evidence type="ECO:0000313" key="3">
    <source>
        <dbReference type="Proteomes" id="UP000009168"/>
    </source>
</evidence>
<dbReference type="KEGG" id="tet:TTHERM_00483430"/>
<sequence length="205" mass="24084">MINNQAKRLLEINNPNEFKVFSRKSIIYSHVEECDEYQLYENYTQQSIFDKFIVTQNDQKQQKNSLENKLIQIFKKSLSSNQKNMKNSSFLKEKNSQSQQKGLTFDTNNDTTNNSLESSFYALYQKSEEQTSQKLSIKASTFQNQIDCYCCLVIEEINDYQRINILSKIASDNKQNFFQFCLYLAVGKQTNCSFLNLNSQSFYIQ</sequence>
<evidence type="ECO:0000256" key="1">
    <source>
        <dbReference type="SAM" id="MobiDB-lite"/>
    </source>
</evidence>
<gene>
    <name evidence="2" type="ORF">TTHERM_00483430</name>
</gene>
<dbReference type="InParanoid" id="I7MJU7"/>
<dbReference type="FunCoup" id="I7MJU7">
    <property type="interactions" value="11"/>
</dbReference>
<protein>
    <submittedName>
        <fullName evidence="2">Uncharacterized protein</fullName>
    </submittedName>
</protein>
<dbReference type="RefSeq" id="XP_001017456.1">
    <property type="nucleotide sequence ID" value="XM_001017456.1"/>
</dbReference>
<dbReference type="HOGENOM" id="CLU_1339894_0_0_1"/>
<organism evidence="2 3">
    <name type="scientific">Tetrahymena thermophila (strain SB210)</name>
    <dbReference type="NCBI Taxonomy" id="312017"/>
    <lineage>
        <taxon>Eukaryota</taxon>
        <taxon>Sar</taxon>
        <taxon>Alveolata</taxon>
        <taxon>Ciliophora</taxon>
        <taxon>Intramacronucleata</taxon>
        <taxon>Oligohymenophorea</taxon>
        <taxon>Hymenostomatida</taxon>
        <taxon>Tetrahymenina</taxon>
        <taxon>Tetrahymenidae</taxon>
        <taxon>Tetrahymena</taxon>
    </lineage>
</organism>
<accession>I7MJU7</accession>
<dbReference type="EMBL" id="GG662667">
    <property type="protein sequence ID" value="EAR97211.1"/>
    <property type="molecule type" value="Genomic_DNA"/>
</dbReference>
<evidence type="ECO:0000313" key="2">
    <source>
        <dbReference type="EMBL" id="EAR97211.1"/>
    </source>
</evidence>
<dbReference type="AlphaFoldDB" id="I7MJU7"/>
<feature type="region of interest" description="Disordered" evidence="1">
    <location>
        <begin position="90"/>
        <end position="111"/>
    </location>
</feature>
<keyword evidence="3" id="KW-1185">Reference proteome</keyword>
<dbReference type="Proteomes" id="UP000009168">
    <property type="component" value="Unassembled WGS sequence"/>
</dbReference>
<feature type="compositionally biased region" description="Polar residues" evidence="1">
    <location>
        <begin position="90"/>
        <end position="102"/>
    </location>
</feature>
<proteinExistence type="predicted"/>
<dbReference type="GeneID" id="7832937"/>
<reference evidence="3" key="1">
    <citation type="journal article" date="2006" name="PLoS Biol.">
        <title>Macronuclear genome sequence of the ciliate Tetrahymena thermophila, a model eukaryote.</title>
        <authorList>
            <person name="Eisen J.A."/>
            <person name="Coyne R.S."/>
            <person name="Wu M."/>
            <person name="Wu D."/>
            <person name="Thiagarajan M."/>
            <person name="Wortman J.R."/>
            <person name="Badger J.H."/>
            <person name="Ren Q."/>
            <person name="Amedeo P."/>
            <person name="Jones K.M."/>
            <person name="Tallon L.J."/>
            <person name="Delcher A.L."/>
            <person name="Salzberg S.L."/>
            <person name="Silva J.C."/>
            <person name="Haas B.J."/>
            <person name="Majoros W.H."/>
            <person name="Farzad M."/>
            <person name="Carlton J.M."/>
            <person name="Smith R.K. Jr."/>
            <person name="Garg J."/>
            <person name="Pearlman R.E."/>
            <person name="Karrer K.M."/>
            <person name="Sun L."/>
            <person name="Manning G."/>
            <person name="Elde N.C."/>
            <person name="Turkewitz A.P."/>
            <person name="Asai D.J."/>
            <person name="Wilkes D.E."/>
            <person name="Wang Y."/>
            <person name="Cai H."/>
            <person name="Collins K."/>
            <person name="Stewart B.A."/>
            <person name="Lee S.R."/>
            <person name="Wilamowska K."/>
            <person name="Weinberg Z."/>
            <person name="Ruzzo W.L."/>
            <person name="Wloga D."/>
            <person name="Gaertig J."/>
            <person name="Frankel J."/>
            <person name="Tsao C.-C."/>
            <person name="Gorovsky M.A."/>
            <person name="Keeling P.J."/>
            <person name="Waller R.F."/>
            <person name="Patron N.J."/>
            <person name="Cherry J.M."/>
            <person name="Stover N.A."/>
            <person name="Krieger C.J."/>
            <person name="del Toro C."/>
            <person name="Ryder H.F."/>
            <person name="Williamson S.C."/>
            <person name="Barbeau R.A."/>
            <person name="Hamilton E.P."/>
            <person name="Orias E."/>
        </authorList>
    </citation>
    <scope>NUCLEOTIDE SEQUENCE [LARGE SCALE GENOMIC DNA]</scope>
    <source>
        <strain evidence="3">SB210</strain>
    </source>
</reference>